<gene>
    <name evidence="2" type="ORF">OCK74_26555</name>
</gene>
<reference evidence="2" key="2">
    <citation type="submission" date="2023-04" db="EMBL/GenBank/DDBJ databases">
        <title>Paracnuella aquatica gen. nov., sp. nov., a member of the family Chitinophagaceae isolated from a hot spring.</title>
        <authorList>
            <person name="Wang C."/>
        </authorList>
    </citation>
    <scope>NUCLEOTIDE SEQUENCE</scope>
    <source>
        <strain evidence="2">LB-8</strain>
    </source>
</reference>
<accession>A0A9X2XZV3</accession>
<keyword evidence="3" id="KW-1185">Reference proteome</keyword>
<dbReference type="AlphaFoldDB" id="A0A9X2XZV3"/>
<organism evidence="2 3">
    <name type="scientific">Paraflavisolibacter caeni</name>
    <dbReference type="NCBI Taxonomy" id="2982496"/>
    <lineage>
        <taxon>Bacteria</taxon>
        <taxon>Pseudomonadati</taxon>
        <taxon>Bacteroidota</taxon>
        <taxon>Chitinophagia</taxon>
        <taxon>Chitinophagales</taxon>
        <taxon>Chitinophagaceae</taxon>
        <taxon>Paraflavisolibacter</taxon>
    </lineage>
</organism>
<feature type="transmembrane region" description="Helical" evidence="1">
    <location>
        <begin position="47"/>
        <end position="68"/>
    </location>
</feature>
<sequence length="73" mass="7665">MQTLKIAGVALVLLGIVMIAIGGFSYKQKKKVLDTGVIDITAKETKTITWPPIVGGIVVLGGVVVYILGGKNR</sequence>
<evidence type="ECO:0000313" key="2">
    <source>
        <dbReference type="EMBL" id="MCU7552709.1"/>
    </source>
</evidence>
<name>A0A9X2XZV3_9BACT</name>
<keyword evidence="1" id="KW-0812">Transmembrane</keyword>
<dbReference type="Proteomes" id="UP001155483">
    <property type="component" value="Unassembled WGS sequence"/>
</dbReference>
<keyword evidence="1" id="KW-1133">Transmembrane helix</keyword>
<dbReference type="EMBL" id="JAOTIF010000042">
    <property type="protein sequence ID" value="MCU7552709.1"/>
    <property type="molecule type" value="Genomic_DNA"/>
</dbReference>
<dbReference type="RefSeq" id="WP_279300147.1">
    <property type="nucleotide sequence ID" value="NZ_JAOTIF010000042.1"/>
</dbReference>
<comment type="caution">
    <text evidence="2">The sequence shown here is derived from an EMBL/GenBank/DDBJ whole genome shotgun (WGS) entry which is preliminary data.</text>
</comment>
<evidence type="ECO:0000313" key="3">
    <source>
        <dbReference type="Proteomes" id="UP001155483"/>
    </source>
</evidence>
<feature type="transmembrane region" description="Helical" evidence="1">
    <location>
        <begin position="6"/>
        <end position="26"/>
    </location>
</feature>
<evidence type="ECO:0000256" key="1">
    <source>
        <dbReference type="SAM" id="Phobius"/>
    </source>
</evidence>
<protein>
    <recommendedName>
        <fullName evidence="4">DUF3185 domain-containing protein</fullName>
    </recommendedName>
</protein>
<reference evidence="2" key="1">
    <citation type="submission" date="2022-09" db="EMBL/GenBank/DDBJ databases">
        <authorList>
            <person name="Yuan C."/>
            <person name="Ke Z."/>
        </authorList>
    </citation>
    <scope>NUCLEOTIDE SEQUENCE</scope>
    <source>
        <strain evidence="2">LB-8</strain>
    </source>
</reference>
<keyword evidence="1" id="KW-0472">Membrane</keyword>
<proteinExistence type="predicted"/>
<evidence type="ECO:0008006" key="4">
    <source>
        <dbReference type="Google" id="ProtNLM"/>
    </source>
</evidence>